<dbReference type="Pfam" id="PF00069">
    <property type="entry name" value="Pkinase"/>
    <property type="match status" value="1"/>
</dbReference>
<dbReference type="OrthoDB" id="68483at2759"/>
<keyword evidence="7" id="KW-1185">Reference proteome</keyword>
<evidence type="ECO:0000313" key="6">
    <source>
        <dbReference type="EMBL" id="OHT01090.1"/>
    </source>
</evidence>
<organism evidence="6 7">
    <name type="scientific">Tritrichomonas foetus</name>
    <dbReference type="NCBI Taxonomy" id="1144522"/>
    <lineage>
        <taxon>Eukaryota</taxon>
        <taxon>Metamonada</taxon>
        <taxon>Parabasalia</taxon>
        <taxon>Tritrichomonadida</taxon>
        <taxon>Tritrichomonadidae</taxon>
        <taxon>Tritrichomonas</taxon>
    </lineage>
</organism>
<evidence type="ECO:0000259" key="5">
    <source>
        <dbReference type="PROSITE" id="PS50011"/>
    </source>
</evidence>
<keyword evidence="2 3" id="KW-0067">ATP-binding</keyword>
<reference evidence="6" key="1">
    <citation type="submission" date="2016-10" db="EMBL/GenBank/DDBJ databases">
        <authorList>
            <person name="Benchimol M."/>
            <person name="Almeida L.G."/>
            <person name="Vasconcelos A.T."/>
            <person name="Perreira-Neves A."/>
            <person name="Rosa I.A."/>
            <person name="Tasca T."/>
            <person name="Bogo M.R."/>
            <person name="de Souza W."/>
        </authorList>
    </citation>
    <scope>NUCLEOTIDE SEQUENCE [LARGE SCALE GENOMIC DNA]</scope>
    <source>
        <strain evidence="6">K</strain>
    </source>
</reference>
<dbReference type="PROSITE" id="PS00107">
    <property type="entry name" value="PROTEIN_KINASE_ATP"/>
    <property type="match status" value="1"/>
</dbReference>
<sequence>MFNMRRTFLPHMIPSQRIIIEENRQPKMKKVNQYTLRSKLGSGSSSKVYLACDETTGAFYAVKAIHILEHRHNGTGAAGLEREIRIMRKLNHHNIVKLVDVLYASTVDTAYMVIEWANCGTMQDLIERIYGGNQNNQQNRFSEADLASIFKQVIEGLSYLHSKGIIHKDIKPSNILIFSDGSAKLSDFGIGHSFQSAEAVVGTPAYQAPELFEDEEDYEEDIDPTKGDIWSLGVSLYEAAFGKLPYVGANLYEIVRSINMTKLDIPENEYSSALISIIQLMLTVDSSKRPTLDEVKNHEFFKLAEENPKWEFQTMMPKAPLPDSKVVIVPAVVCPENFSFVADLKSYSCPDTFPPIIDQFDSPIIEKSMLLDNCNNYI</sequence>
<keyword evidence="4" id="KW-0723">Serine/threonine-protein kinase</keyword>
<dbReference type="Gene3D" id="1.10.510.10">
    <property type="entry name" value="Transferase(Phosphotransferase) domain 1"/>
    <property type="match status" value="1"/>
</dbReference>
<keyword evidence="6" id="KW-0418">Kinase</keyword>
<dbReference type="GO" id="GO:0004674">
    <property type="term" value="F:protein serine/threonine kinase activity"/>
    <property type="evidence" value="ECO:0007669"/>
    <property type="project" value="UniProtKB-KW"/>
</dbReference>
<dbReference type="RefSeq" id="XP_068354226.1">
    <property type="nucleotide sequence ID" value="XM_068490235.1"/>
</dbReference>
<dbReference type="GO" id="GO:0005524">
    <property type="term" value="F:ATP binding"/>
    <property type="evidence" value="ECO:0007669"/>
    <property type="project" value="UniProtKB-UniRule"/>
</dbReference>
<dbReference type="PROSITE" id="PS50011">
    <property type="entry name" value="PROTEIN_KINASE_DOM"/>
    <property type="match status" value="1"/>
</dbReference>
<accession>A0A1J4JQS9</accession>
<evidence type="ECO:0000256" key="4">
    <source>
        <dbReference type="RuleBase" id="RU000304"/>
    </source>
</evidence>
<comment type="caution">
    <text evidence="6">The sequence shown here is derived from an EMBL/GenBank/DDBJ whole genome shotgun (WGS) entry which is preliminary data.</text>
</comment>
<dbReference type="InterPro" id="IPR000719">
    <property type="entry name" value="Prot_kinase_dom"/>
</dbReference>
<evidence type="ECO:0000256" key="3">
    <source>
        <dbReference type="PROSITE-ProRule" id="PRU10141"/>
    </source>
</evidence>
<dbReference type="PANTHER" id="PTHR24361">
    <property type="entry name" value="MITOGEN-ACTIVATED KINASE KINASE KINASE"/>
    <property type="match status" value="1"/>
</dbReference>
<dbReference type="InterPro" id="IPR017441">
    <property type="entry name" value="Protein_kinase_ATP_BS"/>
</dbReference>
<dbReference type="Proteomes" id="UP000179807">
    <property type="component" value="Unassembled WGS sequence"/>
</dbReference>
<comment type="similarity">
    <text evidence="4">Belongs to the protein kinase superfamily.</text>
</comment>
<dbReference type="EMBL" id="MLAK01000926">
    <property type="protein sequence ID" value="OHT01090.1"/>
    <property type="molecule type" value="Genomic_DNA"/>
</dbReference>
<dbReference type="InterPro" id="IPR011009">
    <property type="entry name" value="Kinase-like_dom_sf"/>
</dbReference>
<dbReference type="AlphaFoldDB" id="A0A1J4JQS9"/>
<dbReference type="VEuPathDB" id="TrichDB:TRFO_01665"/>
<evidence type="ECO:0000313" key="7">
    <source>
        <dbReference type="Proteomes" id="UP000179807"/>
    </source>
</evidence>
<evidence type="ECO:0000256" key="2">
    <source>
        <dbReference type="ARBA" id="ARBA00022840"/>
    </source>
</evidence>
<dbReference type="GO" id="GO:0005737">
    <property type="term" value="C:cytoplasm"/>
    <property type="evidence" value="ECO:0007669"/>
    <property type="project" value="TreeGrafter"/>
</dbReference>
<dbReference type="GeneID" id="94824939"/>
<dbReference type="SMART" id="SM00220">
    <property type="entry name" value="S_TKc"/>
    <property type="match status" value="1"/>
</dbReference>
<dbReference type="SUPFAM" id="SSF56112">
    <property type="entry name" value="Protein kinase-like (PK-like)"/>
    <property type="match status" value="1"/>
</dbReference>
<dbReference type="FunFam" id="1.10.510.10:FF:000571">
    <property type="entry name" value="Maternal embryonic leucine zipper kinase"/>
    <property type="match status" value="1"/>
</dbReference>
<feature type="binding site" evidence="3">
    <location>
        <position position="63"/>
    </location>
    <ligand>
        <name>ATP</name>
        <dbReference type="ChEBI" id="CHEBI:30616"/>
    </ligand>
</feature>
<evidence type="ECO:0000256" key="1">
    <source>
        <dbReference type="ARBA" id="ARBA00022741"/>
    </source>
</evidence>
<feature type="domain" description="Protein kinase" evidence="5">
    <location>
        <begin position="34"/>
        <end position="301"/>
    </location>
</feature>
<keyword evidence="6" id="KW-0808">Transferase</keyword>
<protein>
    <submittedName>
        <fullName evidence="6">Serine/threonine-protein kinase stk11</fullName>
    </submittedName>
</protein>
<keyword evidence="1 3" id="KW-0547">Nucleotide-binding</keyword>
<dbReference type="InterPro" id="IPR053235">
    <property type="entry name" value="Ser_Thr_kinase"/>
</dbReference>
<dbReference type="InterPro" id="IPR008271">
    <property type="entry name" value="Ser/Thr_kinase_AS"/>
</dbReference>
<name>A0A1J4JQS9_9EUKA</name>
<proteinExistence type="inferred from homology"/>
<dbReference type="PROSITE" id="PS00108">
    <property type="entry name" value="PROTEIN_KINASE_ST"/>
    <property type="match status" value="1"/>
</dbReference>
<gene>
    <name evidence="6" type="primary">stk11</name>
    <name evidence="6" type="ORF">TRFO_01665</name>
</gene>